<evidence type="ECO:0000313" key="2">
    <source>
        <dbReference type="Proteomes" id="UP001432251"/>
    </source>
</evidence>
<gene>
    <name evidence="1" type="ORF">V2W30_04295</name>
</gene>
<keyword evidence="2" id="KW-1185">Reference proteome</keyword>
<sequence length="443" mass="47890">MASDRSRRTPLRRRHLRSAAVCIALGAALFTAGALGFSPLGSATPETATSAHTLHGGSLAALQQRVRQLPTDPDAWSALGMAYVQQARQNPDPPTYARAESALRRSLKVQPAENDHAETAMAALAAGRHDFQRALSWALQATTTNPYSAPAYGVLADAYTQLGRYQQAFDAVQRMVDLRPDSTSLARASYMWELRGDERQARTLMSRSLKAAASPAERSFAYTHLSLLAADTGDAQAALNQAQTGLKETSHDSGLLEARARAHTALGDTTQAARDYSKAIAIAPLPHYLLALGELQQSLGRTDQARNQYAVLRAQDAVRKETGARPDTDAILFEAEHGDPRTAVAMGRQAVAARPFIAVHDAYAWALHRAGRNEQALAEADRALALGTHSALFLFHRAMIHQSLGHRSAARDDLRHALSIDPYFHPVHAPEARATLSTIDGAR</sequence>
<organism evidence="1 2">
    <name type="scientific">Streptomyces citrinus</name>
    <dbReference type="NCBI Taxonomy" id="3118173"/>
    <lineage>
        <taxon>Bacteria</taxon>
        <taxon>Bacillati</taxon>
        <taxon>Actinomycetota</taxon>
        <taxon>Actinomycetes</taxon>
        <taxon>Kitasatosporales</taxon>
        <taxon>Streptomycetaceae</taxon>
        <taxon>Streptomyces</taxon>
    </lineage>
</organism>
<accession>A0ACD5A618</accession>
<reference evidence="1" key="1">
    <citation type="journal article" date="2025" name="Int. J. Syst. Evol. Microbiol.">
        <title>Streptomyces citrinus sp. nov., with yellow diffusible pigment.</title>
        <authorList>
            <person name="He Y."/>
            <person name="Yang E."/>
            <person name="Xu J."/>
            <person name="Sun Y."/>
            <person name="Sun L."/>
        </authorList>
    </citation>
    <scope>NUCLEOTIDE SEQUENCE</scope>
    <source>
        <strain evidence="1">Q6</strain>
    </source>
</reference>
<dbReference type="EMBL" id="CP146022">
    <property type="protein sequence ID" value="WWQ62657.1"/>
    <property type="molecule type" value="Genomic_DNA"/>
</dbReference>
<protein>
    <submittedName>
        <fullName evidence="1">Uncharacterized protein</fullName>
    </submittedName>
</protein>
<dbReference type="Proteomes" id="UP001432251">
    <property type="component" value="Chromosome"/>
</dbReference>
<evidence type="ECO:0000313" key="1">
    <source>
        <dbReference type="EMBL" id="WWQ62657.1"/>
    </source>
</evidence>
<proteinExistence type="predicted"/>
<name>A0ACD5A618_9ACTN</name>